<dbReference type="GO" id="GO:0046789">
    <property type="term" value="F:host cell surface receptor binding"/>
    <property type="evidence" value="ECO:0007669"/>
    <property type="project" value="InterPro"/>
</dbReference>
<keyword evidence="19 26" id="KW-1133">Transmembrane helix</keyword>
<keyword evidence="10 25" id="KW-0348">Hemagglutinin</keyword>
<evidence type="ECO:0000256" key="11">
    <source>
        <dbReference type="ARBA" id="ARBA00022581"/>
    </source>
</evidence>
<keyword evidence="17 25" id="KW-0261">Viral envelope protein</keyword>
<keyword evidence="22" id="KW-1160">Virus entry into host cell</keyword>
<dbReference type="Proteomes" id="UP000116619">
    <property type="component" value="Segment"/>
</dbReference>
<evidence type="ECO:0000256" key="10">
    <source>
        <dbReference type="ARBA" id="ARBA00022546"/>
    </source>
</evidence>
<keyword evidence="12 26" id="KW-0812">Transmembrane</keyword>
<evidence type="ECO:0000256" key="6">
    <source>
        <dbReference type="ARBA" id="ARBA00007701"/>
    </source>
</evidence>
<dbReference type="InterPro" id="IPR000665">
    <property type="entry name" value="Hemagglutn/HN"/>
</dbReference>
<evidence type="ECO:0000256" key="16">
    <source>
        <dbReference type="ARBA" id="ARBA00022870"/>
    </source>
</evidence>
<evidence type="ECO:0000256" key="25">
    <source>
        <dbReference type="RuleBase" id="RU004216"/>
    </source>
</evidence>
<dbReference type="GO" id="GO:0004308">
    <property type="term" value="F:exo-alpha-sialidase activity"/>
    <property type="evidence" value="ECO:0007669"/>
    <property type="project" value="UniProtKB-EC"/>
</dbReference>
<dbReference type="GO" id="GO:0019031">
    <property type="term" value="C:viral envelope"/>
    <property type="evidence" value="ECO:0007669"/>
    <property type="project" value="UniProtKB-KW"/>
</dbReference>
<evidence type="ECO:0000256" key="4">
    <source>
        <dbReference type="ARBA" id="ARBA00004208"/>
    </source>
</evidence>
<feature type="disulfide bond" evidence="24">
    <location>
        <begin position="238"/>
        <end position="251"/>
    </location>
</feature>
<evidence type="ECO:0000256" key="21">
    <source>
        <dbReference type="ARBA" id="ARBA00023180"/>
    </source>
</evidence>
<feature type="transmembrane region" description="Helical" evidence="26">
    <location>
        <begin position="23"/>
        <end position="46"/>
    </location>
</feature>
<feature type="disulfide bond" evidence="24">
    <location>
        <begin position="455"/>
        <end position="465"/>
    </location>
</feature>
<evidence type="ECO:0000256" key="12">
    <source>
        <dbReference type="ARBA" id="ARBA00022692"/>
    </source>
</evidence>
<evidence type="ECO:0000256" key="14">
    <source>
        <dbReference type="ARBA" id="ARBA00022804"/>
    </source>
</evidence>
<evidence type="ECO:0000256" key="17">
    <source>
        <dbReference type="ARBA" id="ARBA00022879"/>
    </source>
</evidence>
<evidence type="ECO:0000256" key="15">
    <source>
        <dbReference type="ARBA" id="ARBA00022844"/>
    </source>
</evidence>
<dbReference type="EMBL" id="KC333050">
    <property type="protein sequence ID" value="AGH32602.1"/>
    <property type="molecule type" value="Viral_cRNA"/>
</dbReference>
<comment type="subcellular location">
    <subcellularLocation>
        <location evidence="5">Host cell membrane</location>
        <topology evidence="5">Single-pass type II membrane protein</topology>
    </subcellularLocation>
    <subcellularLocation>
        <location evidence="4">Virion membrane</location>
        <topology evidence="4">Single-pass type II membrane protein</topology>
    </subcellularLocation>
</comment>
<sequence>MESATSQVSFENDKTSDRRTWRAVFRVLMIILALSSLCVTVAALIYSAKAAIPGNIDASEQRILSSVEAVQVPVSRLEDTSQKIYRQVILEAPVTQLNMETNILNAITSLSYQIDASANSSGCGAPVHDSDFTGGVGRELLQEAEVNLTIIRPSKFLEHLNFIPAPTTGNGCTRIPSFDLGQTHWCYTHNVVLNGCRDRGHSFQYVALGILRTSATGSVFLSTLRSVNLDDDRNRKSCSVSATPIGCEMLCSLVTETEEGDYDSIDPTPMVHGRLGFDGKYREVDLSEKEIFADWRANYPAVGGGAFFGNRVWFPVYGGLKEGTQSERDAEKGYAIYKRFNNTCPDDNTTQIANAKASYRPSRFGGRFIQQGILSFKVEGNLGSDPILSLTDNSITLMGAEARVMNIENKLYLYQRGTSWFPSALVYPLDVANTAVKVRAPYIFDKFTRPGGHPCSASSRCPNVCVTGVYTDAYPLVFSRSHDIVAVYGMQLAAGTARLDPQAAIWYGNEMSTPTKVSSSTTKAAYTTSTCFKVTKTKRIYCISIAEIGNTLFGEFRIVPLLIEVQKTPLTRRSELRQQMPQPPIDLVIDNPFCAPSGNLSRKNAIDEYANSWP</sequence>
<dbReference type="Gene3D" id="2.120.10.10">
    <property type="match status" value="1"/>
</dbReference>
<evidence type="ECO:0000256" key="7">
    <source>
        <dbReference type="ARBA" id="ARBA00012733"/>
    </source>
</evidence>
<reference evidence="27 28" key="1">
    <citation type="submission" date="2012-12" db="EMBL/GenBank/DDBJ databases">
        <title>Antigenic and genetic analyses of isolate APMV/wigeon/Italy/3920-1/2005 indicate that it represents a new Avian paramyxovirus (APMV-12).</title>
        <authorList>
            <person name="Terregino C."/>
            <person name="Aldous E."/>
            <person name="Heidari A."/>
            <person name="Fuller C.M."/>
            <person name="De Nardi R."/>
            <person name="Manvell R.J."/>
            <person name="Beato M.S."/>
            <person name="Shell W.M."/>
            <person name="Monne I."/>
            <person name="brown I.H."/>
            <person name="Alexander D.J."/>
            <person name="Capua I."/>
        </authorList>
    </citation>
    <scope>NUCLEOTIDE SEQUENCE [LARGE SCALE GENOMIC DNA]</scope>
    <source>
        <strain evidence="27">Wigeon/Italy/3920_1/2005</strain>
    </source>
</reference>
<feature type="disulfide bond" evidence="24">
    <location>
        <begin position="186"/>
        <end position="247"/>
    </location>
</feature>
<evidence type="ECO:0000256" key="2">
    <source>
        <dbReference type="ARBA" id="ARBA00003028"/>
    </source>
</evidence>
<evidence type="ECO:0000256" key="1">
    <source>
        <dbReference type="ARBA" id="ARBA00000427"/>
    </source>
</evidence>
<keyword evidence="9" id="KW-1032">Host cell membrane</keyword>
<comment type="similarity">
    <text evidence="6 25">Belongs to the paramyxoviruses hemagglutinin-neuraminidase family.</text>
</comment>
<keyword evidence="15" id="KW-0946">Virion</keyword>
<dbReference type="GO" id="GO:0020002">
    <property type="term" value="C:host cell plasma membrane"/>
    <property type="evidence" value="ECO:0007669"/>
    <property type="project" value="UniProtKB-SubCell"/>
</dbReference>
<evidence type="ECO:0000256" key="18">
    <source>
        <dbReference type="ARBA" id="ARBA00022968"/>
    </source>
</evidence>
<dbReference type="InterPro" id="IPR016285">
    <property type="entry name" value="Hemagglutn-neuramid"/>
</dbReference>
<keyword evidence="18" id="KW-0735">Signal-anchor</keyword>
<evidence type="ECO:0000256" key="22">
    <source>
        <dbReference type="ARBA" id="ARBA00023296"/>
    </source>
</evidence>
<dbReference type="InterPro" id="IPR036278">
    <property type="entry name" value="Sialidase_sf"/>
</dbReference>
<dbReference type="GO" id="GO:0055036">
    <property type="term" value="C:virion membrane"/>
    <property type="evidence" value="ECO:0007669"/>
    <property type="project" value="UniProtKB-SubCell"/>
</dbReference>
<protein>
    <recommendedName>
        <fullName evidence="8">Hemagglutinin-neuraminidase</fullName>
        <ecNumber evidence="7">3.2.1.18</ecNumber>
    </recommendedName>
</protein>
<name>M4R3H5_9MONO</name>
<comment type="subunit">
    <text evidence="23">Homotetramer; composed of disulfide-linked homodimers. Interacts with F protein trimer. Interacts with host CG-1B; this interaction inhibits viral adsorption and replication rather than internalization.</text>
</comment>
<dbReference type="SUPFAM" id="SSF50939">
    <property type="entry name" value="Sialidases"/>
    <property type="match status" value="1"/>
</dbReference>
<dbReference type="PIRSF" id="PIRSF001072">
    <property type="entry name" value="Hemagglut-neuramid_paramyxoV"/>
    <property type="match status" value="1"/>
</dbReference>
<keyword evidence="21" id="KW-0325">Glycoprotein</keyword>
<keyword evidence="16" id="KW-1043">Host membrane</keyword>
<dbReference type="GO" id="GO:0019062">
    <property type="term" value="P:virion attachment to host cell"/>
    <property type="evidence" value="ECO:0007669"/>
    <property type="project" value="UniProtKB-KW"/>
</dbReference>
<evidence type="ECO:0000256" key="8">
    <source>
        <dbReference type="ARBA" id="ARBA00020643"/>
    </source>
</evidence>
<dbReference type="OrthoDB" id="12739at10239"/>
<feature type="disulfide bond" evidence="24">
    <location>
        <begin position="531"/>
        <end position="542"/>
    </location>
</feature>
<dbReference type="RefSeq" id="YP_009094172.1">
    <property type="nucleotide sequence ID" value="NC_025363.1"/>
</dbReference>
<keyword evidence="11" id="KW-0945">Host-virus interaction</keyword>
<comment type="function">
    <text evidence="3">Mediates the viral entry into the host cell together with fusion/F protein. Attaches the virus to sialic acid-containing cell receptors and thereby initiates infection. Binding of HN protein to the receptor induces a conformational change that allows the F protein to trigger virion/cell membranes fusion.</text>
</comment>
<evidence type="ECO:0000256" key="20">
    <source>
        <dbReference type="ARBA" id="ARBA00023136"/>
    </source>
</evidence>
<dbReference type="Pfam" id="PF00423">
    <property type="entry name" value="HN"/>
    <property type="match status" value="1"/>
</dbReference>
<evidence type="ECO:0000256" key="5">
    <source>
        <dbReference type="ARBA" id="ARBA00004336"/>
    </source>
</evidence>
<comment type="function">
    <text evidence="2">Neuraminidase activity ensures the efficient spread of the virus by dissociating the mature virions from the neuraminic acid containing glycoproteins.</text>
</comment>
<feature type="disulfide bond" evidence="24">
    <location>
        <begin position="172"/>
        <end position="196"/>
    </location>
</feature>
<dbReference type="CDD" id="cd15469">
    <property type="entry name" value="HN"/>
    <property type="match status" value="1"/>
</dbReference>
<dbReference type="EC" id="3.2.1.18" evidence="7"/>
<keyword evidence="13" id="KW-0378">Hydrolase</keyword>
<keyword evidence="24" id="KW-1015">Disulfide bond</keyword>
<evidence type="ECO:0000313" key="28">
    <source>
        <dbReference type="Proteomes" id="UP000116619"/>
    </source>
</evidence>
<dbReference type="GO" id="GO:0046718">
    <property type="term" value="P:symbiont entry into host cell"/>
    <property type="evidence" value="ECO:0007669"/>
    <property type="project" value="UniProtKB-KW"/>
</dbReference>
<evidence type="ECO:0000256" key="3">
    <source>
        <dbReference type="ARBA" id="ARBA00003736"/>
    </source>
</evidence>
<dbReference type="GeneID" id="20964450"/>
<evidence type="ECO:0000256" key="13">
    <source>
        <dbReference type="ARBA" id="ARBA00022801"/>
    </source>
</evidence>
<comment type="catalytic activity">
    <reaction evidence="1">
        <text>Hydrolysis of alpha-(2-&gt;3)-, alpha-(2-&gt;6)-, alpha-(2-&gt;8)- glycosidic linkages of terminal sialic acid residues in oligosaccharides, glycoproteins, glycolipids, colominic acid and synthetic substrates.</text>
        <dbReference type="EC" id="3.2.1.18"/>
    </reaction>
</comment>
<evidence type="ECO:0000256" key="9">
    <source>
        <dbReference type="ARBA" id="ARBA00022511"/>
    </source>
</evidence>
<keyword evidence="20 26" id="KW-0472">Membrane</keyword>
<keyword evidence="28" id="KW-1185">Reference proteome</keyword>
<organism evidence="27 28">
    <name type="scientific">avian paramyxovirus 12</name>
    <dbReference type="NCBI Taxonomy" id="2560320"/>
    <lineage>
        <taxon>Viruses</taxon>
        <taxon>Riboviria</taxon>
        <taxon>Orthornavirae</taxon>
        <taxon>Negarnaviricota</taxon>
        <taxon>Haploviricotina</taxon>
        <taxon>Monjiviricetes</taxon>
        <taxon>Mononegavirales</taxon>
        <taxon>Paramyxoviridae</taxon>
        <taxon>Avulavirinae</taxon>
        <taxon>Orthoavulavirus</taxon>
        <taxon>Orthoavulavirus taiwanense</taxon>
    </lineage>
</organism>
<accession>M4R3H5</accession>
<proteinExistence type="inferred from homology"/>
<evidence type="ECO:0000313" key="27">
    <source>
        <dbReference type="EMBL" id="AGH32602.1"/>
    </source>
</evidence>
<dbReference type="KEGG" id="vg:20964450"/>
<evidence type="ECO:0000256" key="26">
    <source>
        <dbReference type="SAM" id="Phobius"/>
    </source>
</evidence>
<keyword evidence="14" id="KW-1161">Viral attachment to host cell</keyword>
<evidence type="ECO:0000256" key="24">
    <source>
        <dbReference type="PIRSR" id="PIRSR001072-2"/>
    </source>
</evidence>
<evidence type="ECO:0000256" key="19">
    <source>
        <dbReference type="ARBA" id="ARBA00022989"/>
    </source>
</evidence>
<evidence type="ECO:0000256" key="23">
    <source>
        <dbReference type="ARBA" id="ARBA00066270"/>
    </source>
</evidence>
<gene>
    <name evidence="27" type="primary">HN</name>
</gene>